<evidence type="ECO:0000256" key="2">
    <source>
        <dbReference type="ARBA" id="ARBA00022448"/>
    </source>
</evidence>
<dbReference type="SUPFAM" id="SSF56935">
    <property type="entry name" value="Porins"/>
    <property type="match status" value="1"/>
</dbReference>
<keyword evidence="3 7" id="KW-1134">Transmembrane beta strand</keyword>
<evidence type="ECO:0000313" key="10">
    <source>
        <dbReference type="Proteomes" id="UP001560573"/>
    </source>
</evidence>
<name>A0ABV3ZEA7_9BACT</name>
<evidence type="ECO:0000256" key="1">
    <source>
        <dbReference type="ARBA" id="ARBA00004571"/>
    </source>
</evidence>
<dbReference type="Gene3D" id="2.170.130.10">
    <property type="entry name" value="TonB-dependent receptor, plug domain"/>
    <property type="match status" value="1"/>
</dbReference>
<feature type="domain" description="TonB-dependent receptor plug" evidence="8">
    <location>
        <begin position="140"/>
        <end position="245"/>
    </location>
</feature>
<evidence type="ECO:0000256" key="6">
    <source>
        <dbReference type="ARBA" id="ARBA00023237"/>
    </source>
</evidence>
<dbReference type="SUPFAM" id="SSF49464">
    <property type="entry name" value="Carboxypeptidase regulatory domain-like"/>
    <property type="match status" value="1"/>
</dbReference>
<dbReference type="InterPro" id="IPR012910">
    <property type="entry name" value="Plug_dom"/>
</dbReference>
<dbReference type="EMBL" id="JAULBC010000003">
    <property type="protein sequence ID" value="MEX6688197.1"/>
    <property type="molecule type" value="Genomic_DNA"/>
</dbReference>
<dbReference type="Pfam" id="PF13715">
    <property type="entry name" value="CarbopepD_reg_2"/>
    <property type="match status" value="1"/>
</dbReference>
<dbReference type="Gene3D" id="2.40.170.20">
    <property type="entry name" value="TonB-dependent receptor, beta-barrel domain"/>
    <property type="match status" value="1"/>
</dbReference>
<keyword evidence="2 7" id="KW-0813">Transport</keyword>
<evidence type="ECO:0000256" key="7">
    <source>
        <dbReference type="PROSITE-ProRule" id="PRU01360"/>
    </source>
</evidence>
<proteinExistence type="inferred from homology"/>
<dbReference type="Proteomes" id="UP001560573">
    <property type="component" value="Unassembled WGS sequence"/>
</dbReference>
<accession>A0ABV3ZEA7</accession>
<evidence type="ECO:0000313" key="9">
    <source>
        <dbReference type="EMBL" id="MEX6688197.1"/>
    </source>
</evidence>
<evidence type="ECO:0000256" key="5">
    <source>
        <dbReference type="ARBA" id="ARBA00023136"/>
    </source>
</evidence>
<dbReference type="NCBIfam" id="TIGR04056">
    <property type="entry name" value="OMP_RagA_SusC"/>
    <property type="match status" value="1"/>
</dbReference>
<comment type="caution">
    <text evidence="9">The sequence shown here is derived from an EMBL/GenBank/DDBJ whole genome shotgun (WGS) entry which is preliminary data.</text>
</comment>
<evidence type="ECO:0000256" key="3">
    <source>
        <dbReference type="ARBA" id="ARBA00022452"/>
    </source>
</evidence>
<dbReference type="InterPro" id="IPR036942">
    <property type="entry name" value="Beta-barrel_TonB_sf"/>
</dbReference>
<dbReference type="InterPro" id="IPR023996">
    <property type="entry name" value="TonB-dep_OMP_SusC/RagA"/>
</dbReference>
<dbReference type="RefSeq" id="WP_369329606.1">
    <property type="nucleotide sequence ID" value="NZ_JAULBC010000003.1"/>
</dbReference>
<sequence>MKLTKLKLGLHVPLLFRGKHVKRKCRVLVFILVAGISSVSAQNKRGTEKKINGSVVDENGQPLSGVVIVNDANGQRTITGTSGSFTIKGEAGNALHFSFVGLTGVDTIASTLSEQLRVRLKGQLNDLAEVVAVGYQKVRKSDFTGAISSVKAKELNVSAPTAGQALVGKVAGVVVSQTDGSPYASPKIRVRGVGSINAGTDPLYVIDGYPAGNDVFINPNDIESIDILKDAASAAIYGSRASGGVVLITTKRGKEGKGKLEYDFQYGVNQLAKKVKLLNSDQFAQLVVDGRNNSYKDLVENTGGTWNDAMYSDDNATRVSKVGNAGSVSIPTDLYDFANQKVLPQKYNTDWQDELYRNAAFMRHNLSFTGGSKTVRYALSGGYQTQDGIMLNTGQNRLNFRANVDGDVSEKLKVGASIAYTGINNSETQEGRWDHSPAFGALIYMPNLPAYNADGSIATNLAAAQSSAYGYQSIENPIATAERIKISRKGNRGTYNGFASYEIIPHLIFKANLGLQTYNEKYDYYLPTSLSNGVNPPYSTQSIAAAYAQAQTISQKDQLAEFTLNYNKQFGLHSINLLAGYTAQQTNSDVVNITVKGFQNDLIPEITAGTIGQVTVNTGSTGKSVNTLLSYLGRAQYAYANRYFLTASIRTDGSSRFGPDNRWGVFPSVSGGWAISKESFYKGWLAENTTMKLRASWGLSGNNNIGNYNALQTFNSPTGVVFGNNVISTAYYAGNIADNKLGWESTSQYNFGLDLGLFHDRLFVIANYYNSRTFNLLFNNNISAISGSSSYLTNLRNSKIENKGFDFQVDGKVIKSKDFNLNLAGNISINRNKVLDLGGASTIITAGAERSYLTHITMAGQPIGMFYGYKVAGMVRESDMANIAQDDAQYNKTTQSFPKDYKIVGPPRSTAQTNPLRPGDLYFKDVNGDGVVNSSDLSIIGSPYPKFTYGFNLSMAYNNVDLSASFAGSYGNQVLDGQDYYLYNMEGSGNQYADVADRYRSESQPGLGKVYRASRAGTQSNSTRLSTFYLQDGSFFRCTNISVGYSLPQIIALKRAGISGIRIYGTVNNAFTITKYKGYNPEVDYNYSVNSGAANLTPGVDYGVYPLVRSYNVGIHLTF</sequence>
<dbReference type="NCBIfam" id="TIGR04057">
    <property type="entry name" value="SusC_RagA_signa"/>
    <property type="match status" value="1"/>
</dbReference>
<gene>
    <name evidence="9" type="ORF">QTN47_11860</name>
</gene>
<dbReference type="Pfam" id="PF07715">
    <property type="entry name" value="Plug"/>
    <property type="match status" value="1"/>
</dbReference>
<protein>
    <submittedName>
        <fullName evidence="9">TonB-dependent receptor</fullName>
    </submittedName>
</protein>
<comment type="similarity">
    <text evidence="7">Belongs to the TonB-dependent receptor family.</text>
</comment>
<dbReference type="InterPro" id="IPR037066">
    <property type="entry name" value="Plug_dom_sf"/>
</dbReference>
<evidence type="ECO:0000259" key="8">
    <source>
        <dbReference type="Pfam" id="PF07715"/>
    </source>
</evidence>
<comment type="subcellular location">
    <subcellularLocation>
        <location evidence="1 7">Cell outer membrane</location>
        <topology evidence="1 7">Multi-pass membrane protein</topology>
    </subcellularLocation>
</comment>
<reference evidence="9 10" key="1">
    <citation type="submission" date="2023-07" db="EMBL/GenBank/DDBJ databases">
        <authorList>
            <person name="Lian W.-H."/>
        </authorList>
    </citation>
    <scope>NUCLEOTIDE SEQUENCE [LARGE SCALE GENOMIC DNA]</scope>
    <source>
        <strain evidence="9 10">SYSU DXS3180</strain>
    </source>
</reference>
<keyword evidence="9" id="KW-0675">Receptor</keyword>
<dbReference type="InterPro" id="IPR008969">
    <property type="entry name" value="CarboxyPept-like_regulatory"/>
</dbReference>
<dbReference type="InterPro" id="IPR039426">
    <property type="entry name" value="TonB-dep_rcpt-like"/>
</dbReference>
<keyword evidence="4 7" id="KW-0812">Transmembrane</keyword>
<evidence type="ECO:0000256" key="4">
    <source>
        <dbReference type="ARBA" id="ARBA00022692"/>
    </source>
</evidence>
<keyword evidence="6 7" id="KW-0998">Cell outer membrane</keyword>
<organism evidence="9 10">
    <name type="scientific">Danxiaibacter flavus</name>
    <dbReference type="NCBI Taxonomy" id="3049108"/>
    <lineage>
        <taxon>Bacteria</taxon>
        <taxon>Pseudomonadati</taxon>
        <taxon>Bacteroidota</taxon>
        <taxon>Chitinophagia</taxon>
        <taxon>Chitinophagales</taxon>
        <taxon>Chitinophagaceae</taxon>
        <taxon>Danxiaibacter</taxon>
    </lineage>
</organism>
<dbReference type="PROSITE" id="PS52016">
    <property type="entry name" value="TONB_DEPENDENT_REC_3"/>
    <property type="match status" value="1"/>
</dbReference>
<dbReference type="InterPro" id="IPR023997">
    <property type="entry name" value="TonB-dep_OMP_SusC/RagA_CS"/>
</dbReference>
<keyword evidence="10" id="KW-1185">Reference proteome</keyword>
<keyword evidence="5 7" id="KW-0472">Membrane</keyword>